<feature type="domain" description="PAC" evidence="12">
    <location>
        <begin position="177"/>
        <end position="229"/>
    </location>
</feature>
<sequence>MIWDTLHILLNYLSKNGTINRETQAAGGHMRKYQARIISIILAMIFIMFWDYLFYFIGKNPINWPVDIVYTAVTIFSVWMLAYYVDEKKQLVKKMKDNEWKYKQLSDEKNRIMDNLQEIVFQTNAKGEITYLNQAWAAITGFSISECMGTMYNDYFIKEKHVADHINTQIKNKASSGMFTAKYVTKTGTIFWGEVHYKLYYDRDEQFTGSLGTMSDITERKEAEDELLEINERLARESQKLSITSELAAGIAHEVRNPLTSVSGFLQIMKTSYPDRKDYFDIIFSEIKRIDLVLGELLLLAKPQEITFKTHPINEILKQVTTLLDTNAILSNIAIEKNFDETETCMIKGDENQLKQVFINIIKNGIEAMPKGGVVTISTAKTASHVVISVKDEGNGMSQEKLEQIGKPFYSTKEKGTGLGLAICLRILKEHNGELKIESEAGKGSIFQVVLPLKSDS</sequence>
<dbReference type="EC" id="2.7.13.3" evidence="2"/>
<keyword evidence="6 13" id="KW-0418">Kinase</keyword>
<keyword evidence="14" id="KW-1185">Reference proteome</keyword>
<dbReference type="PANTHER" id="PTHR43065:SF34">
    <property type="entry name" value="SPORULATION KINASE A"/>
    <property type="match status" value="1"/>
</dbReference>
<keyword evidence="5" id="KW-0547">Nucleotide-binding</keyword>
<dbReference type="InterPro" id="IPR035965">
    <property type="entry name" value="PAS-like_dom_sf"/>
</dbReference>
<feature type="transmembrane region" description="Helical" evidence="9">
    <location>
        <begin position="37"/>
        <end position="56"/>
    </location>
</feature>
<dbReference type="PROSITE" id="PS50112">
    <property type="entry name" value="PAS"/>
    <property type="match status" value="1"/>
</dbReference>
<dbReference type="Pfam" id="PF00512">
    <property type="entry name" value="HisKA"/>
    <property type="match status" value="1"/>
</dbReference>
<feature type="transmembrane region" description="Helical" evidence="9">
    <location>
        <begin position="68"/>
        <end position="85"/>
    </location>
</feature>
<evidence type="ECO:0000313" key="14">
    <source>
        <dbReference type="Proteomes" id="UP000501048"/>
    </source>
</evidence>
<dbReference type="PANTHER" id="PTHR43065">
    <property type="entry name" value="SENSOR HISTIDINE KINASE"/>
    <property type="match status" value="1"/>
</dbReference>
<dbReference type="InterPro" id="IPR001610">
    <property type="entry name" value="PAC"/>
</dbReference>
<evidence type="ECO:0000256" key="8">
    <source>
        <dbReference type="ARBA" id="ARBA00023012"/>
    </source>
</evidence>
<keyword evidence="9" id="KW-0472">Membrane</keyword>
<keyword evidence="7" id="KW-0067">ATP-binding</keyword>
<dbReference type="EMBL" id="CP051464">
    <property type="protein sequence ID" value="QJC95990.1"/>
    <property type="molecule type" value="Genomic_DNA"/>
</dbReference>
<evidence type="ECO:0000313" key="13">
    <source>
        <dbReference type="EMBL" id="QJC95990.1"/>
    </source>
</evidence>
<proteinExistence type="predicted"/>
<dbReference type="SUPFAM" id="SSF47384">
    <property type="entry name" value="Homodimeric domain of signal transducing histidine kinase"/>
    <property type="match status" value="1"/>
</dbReference>
<evidence type="ECO:0000259" key="10">
    <source>
        <dbReference type="PROSITE" id="PS50109"/>
    </source>
</evidence>
<dbReference type="InterPro" id="IPR000014">
    <property type="entry name" value="PAS"/>
</dbReference>
<dbReference type="InterPro" id="IPR036097">
    <property type="entry name" value="HisK_dim/P_sf"/>
</dbReference>
<dbReference type="Gene3D" id="3.30.450.20">
    <property type="entry name" value="PAS domain"/>
    <property type="match status" value="1"/>
</dbReference>
<dbReference type="CDD" id="cd00130">
    <property type="entry name" value="PAS"/>
    <property type="match status" value="1"/>
</dbReference>
<keyword evidence="9" id="KW-1133">Transmembrane helix</keyword>
<dbReference type="Pfam" id="PF00989">
    <property type="entry name" value="PAS"/>
    <property type="match status" value="1"/>
</dbReference>
<dbReference type="CDD" id="cd00082">
    <property type="entry name" value="HisKA"/>
    <property type="match status" value="1"/>
</dbReference>
<dbReference type="NCBIfam" id="TIGR00229">
    <property type="entry name" value="sensory_box"/>
    <property type="match status" value="1"/>
</dbReference>
<name>A0ABX6LVV6_BACMO</name>
<feature type="domain" description="PAS" evidence="11">
    <location>
        <begin position="105"/>
        <end position="149"/>
    </location>
</feature>
<evidence type="ECO:0000256" key="4">
    <source>
        <dbReference type="ARBA" id="ARBA00022679"/>
    </source>
</evidence>
<evidence type="ECO:0000256" key="6">
    <source>
        <dbReference type="ARBA" id="ARBA00022777"/>
    </source>
</evidence>
<dbReference type="GO" id="GO:0016301">
    <property type="term" value="F:kinase activity"/>
    <property type="evidence" value="ECO:0007669"/>
    <property type="project" value="UniProtKB-KW"/>
</dbReference>
<evidence type="ECO:0000256" key="2">
    <source>
        <dbReference type="ARBA" id="ARBA00012438"/>
    </source>
</evidence>
<dbReference type="PRINTS" id="PR00344">
    <property type="entry name" value="BCTRLSENSOR"/>
</dbReference>
<dbReference type="InterPro" id="IPR003594">
    <property type="entry name" value="HATPase_dom"/>
</dbReference>
<dbReference type="InterPro" id="IPR000700">
    <property type="entry name" value="PAS-assoc_C"/>
</dbReference>
<evidence type="ECO:0000256" key="1">
    <source>
        <dbReference type="ARBA" id="ARBA00000085"/>
    </source>
</evidence>
<dbReference type="SMART" id="SM00387">
    <property type="entry name" value="HATPase_c"/>
    <property type="match status" value="1"/>
</dbReference>
<reference evidence="13 14" key="1">
    <citation type="submission" date="2020-04" db="EMBL/GenBank/DDBJ databases">
        <title>Plant growth promoting and environmental Bacillus: genomic and epigenetic comparison.</title>
        <authorList>
            <person name="Reva O.N."/>
            <person name="Lutz S."/>
            <person name="Ahrens C.H."/>
        </authorList>
    </citation>
    <scope>NUCLEOTIDE SEQUENCE [LARGE SCALE GENOMIC DNA]</scope>
    <source>
        <strain evidence="13 14">UCMB5075</strain>
    </source>
</reference>
<dbReference type="SUPFAM" id="SSF55874">
    <property type="entry name" value="ATPase domain of HSP90 chaperone/DNA topoisomerase II/histidine kinase"/>
    <property type="match status" value="1"/>
</dbReference>
<dbReference type="Gene3D" id="1.10.287.130">
    <property type="match status" value="1"/>
</dbReference>
<comment type="catalytic activity">
    <reaction evidence="1">
        <text>ATP + protein L-histidine = ADP + protein N-phospho-L-histidine.</text>
        <dbReference type="EC" id="2.7.13.3"/>
    </reaction>
</comment>
<evidence type="ECO:0000256" key="5">
    <source>
        <dbReference type="ARBA" id="ARBA00022741"/>
    </source>
</evidence>
<organism evidence="13 14">
    <name type="scientific">Bacillus mojavensis</name>
    <dbReference type="NCBI Taxonomy" id="72360"/>
    <lineage>
        <taxon>Bacteria</taxon>
        <taxon>Bacillati</taxon>
        <taxon>Bacillota</taxon>
        <taxon>Bacilli</taxon>
        <taxon>Bacillales</taxon>
        <taxon>Bacillaceae</taxon>
        <taxon>Bacillus</taxon>
    </lineage>
</organism>
<evidence type="ECO:0000259" key="12">
    <source>
        <dbReference type="PROSITE" id="PS50113"/>
    </source>
</evidence>
<dbReference type="InterPro" id="IPR013767">
    <property type="entry name" value="PAS_fold"/>
</dbReference>
<evidence type="ECO:0000256" key="3">
    <source>
        <dbReference type="ARBA" id="ARBA00022553"/>
    </source>
</evidence>
<dbReference type="InterPro" id="IPR036890">
    <property type="entry name" value="HATPase_C_sf"/>
</dbReference>
<keyword evidence="9" id="KW-0812">Transmembrane</keyword>
<keyword evidence="8" id="KW-0902">Two-component regulatory system</keyword>
<gene>
    <name evidence="13" type="primary">kinC</name>
    <name evidence="13" type="ORF">HC660_15140</name>
</gene>
<keyword evidence="4" id="KW-0808">Transferase</keyword>
<accession>A0ABX6LVV6</accession>
<dbReference type="SMART" id="SM00086">
    <property type="entry name" value="PAC"/>
    <property type="match status" value="1"/>
</dbReference>
<dbReference type="Gene3D" id="3.30.565.10">
    <property type="entry name" value="Histidine kinase-like ATPase, C-terminal domain"/>
    <property type="match status" value="1"/>
</dbReference>
<evidence type="ECO:0000259" key="11">
    <source>
        <dbReference type="PROSITE" id="PS50112"/>
    </source>
</evidence>
<evidence type="ECO:0000256" key="7">
    <source>
        <dbReference type="ARBA" id="ARBA00022840"/>
    </source>
</evidence>
<feature type="domain" description="Histidine kinase" evidence="10">
    <location>
        <begin position="250"/>
        <end position="455"/>
    </location>
</feature>
<evidence type="ECO:0000256" key="9">
    <source>
        <dbReference type="SAM" id="Phobius"/>
    </source>
</evidence>
<dbReference type="InterPro" id="IPR004358">
    <property type="entry name" value="Sig_transdc_His_kin-like_C"/>
</dbReference>
<dbReference type="PROSITE" id="PS50109">
    <property type="entry name" value="HIS_KIN"/>
    <property type="match status" value="1"/>
</dbReference>
<dbReference type="InterPro" id="IPR003661">
    <property type="entry name" value="HisK_dim/P_dom"/>
</dbReference>
<dbReference type="SUPFAM" id="SSF55785">
    <property type="entry name" value="PYP-like sensor domain (PAS domain)"/>
    <property type="match status" value="1"/>
</dbReference>
<dbReference type="Pfam" id="PF02518">
    <property type="entry name" value="HATPase_c"/>
    <property type="match status" value="1"/>
</dbReference>
<dbReference type="SMART" id="SM00091">
    <property type="entry name" value="PAS"/>
    <property type="match status" value="1"/>
</dbReference>
<dbReference type="PROSITE" id="PS50113">
    <property type="entry name" value="PAC"/>
    <property type="match status" value="1"/>
</dbReference>
<dbReference type="InterPro" id="IPR005467">
    <property type="entry name" value="His_kinase_dom"/>
</dbReference>
<keyword evidence="3" id="KW-0597">Phosphoprotein</keyword>
<dbReference type="Proteomes" id="UP000501048">
    <property type="component" value="Chromosome"/>
</dbReference>
<protein>
    <recommendedName>
        <fullName evidence="2">histidine kinase</fullName>
        <ecNumber evidence="2">2.7.13.3</ecNumber>
    </recommendedName>
</protein>
<dbReference type="SMART" id="SM00388">
    <property type="entry name" value="HisKA"/>
    <property type="match status" value="1"/>
</dbReference>